<dbReference type="Proteomes" id="UP000270343">
    <property type="component" value="Unassembled WGS sequence"/>
</dbReference>
<dbReference type="EMBL" id="RBAM01000057">
    <property type="protein sequence ID" value="RKN56946.1"/>
    <property type="molecule type" value="Genomic_DNA"/>
</dbReference>
<evidence type="ECO:0000313" key="2">
    <source>
        <dbReference type="Proteomes" id="UP000270343"/>
    </source>
</evidence>
<name>A0A3B0ABE7_9ACTN</name>
<accession>A0A3B0ABE7</accession>
<dbReference type="InterPro" id="IPR027417">
    <property type="entry name" value="P-loop_NTPase"/>
</dbReference>
<comment type="caution">
    <text evidence="1">The sequence shown here is derived from an EMBL/GenBank/DDBJ whole genome shotgun (WGS) entry which is preliminary data.</text>
</comment>
<protein>
    <recommendedName>
        <fullName evidence="3">FtsK domain-containing protein</fullName>
    </recommendedName>
</protein>
<dbReference type="RefSeq" id="WP_120760285.1">
    <property type="nucleotide sequence ID" value="NZ_RBAM01000057.1"/>
</dbReference>
<proteinExistence type="predicted"/>
<reference evidence="1 2" key="1">
    <citation type="journal article" date="2015" name="Antonie Van Leeuwenhoek">
        <title>Streptomyces klenkii sp. nov., isolated from deep marine sediment.</title>
        <authorList>
            <person name="Veyisoglu A."/>
            <person name="Sahin N."/>
        </authorList>
    </citation>
    <scope>NUCLEOTIDE SEQUENCE [LARGE SCALE GENOMIC DNA]</scope>
    <source>
        <strain evidence="1 2">KCTC 29202</strain>
    </source>
</reference>
<evidence type="ECO:0000313" key="1">
    <source>
        <dbReference type="EMBL" id="RKN56946.1"/>
    </source>
</evidence>
<dbReference type="Gene3D" id="3.40.50.300">
    <property type="entry name" value="P-loop containing nucleotide triphosphate hydrolases"/>
    <property type="match status" value="1"/>
</dbReference>
<gene>
    <name evidence="1" type="ORF">D7231_34515</name>
</gene>
<sequence length="217" mass="22686">MTEEIPGRATLVPLMTDPRGQAAPLDLTHSAHLAVVSHAGRGATSALRLLAAHLAAHGLAVDVATARPQEWAGLAVDGGIWPSGSAAAAGLMIEAFVDEMRQAFATERGEGQLPDARRRVLVVDAVDRLLDQAPDPAALLRRLEETAFLGRGAGYHLALSTRPDAAGRLGPVLDCSAVLTLAPAGARGEAWFAYDQAPARVRVPFLGMEAARELLGL</sequence>
<organism evidence="1 2">
    <name type="scientific">Streptomyces klenkii</name>
    <dbReference type="NCBI Taxonomy" id="1420899"/>
    <lineage>
        <taxon>Bacteria</taxon>
        <taxon>Bacillati</taxon>
        <taxon>Actinomycetota</taxon>
        <taxon>Actinomycetes</taxon>
        <taxon>Kitasatosporales</taxon>
        <taxon>Streptomycetaceae</taxon>
        <taxon>Streptomyces</taxon>
    </lineage>
</organism>
<evidence type="ECO:0008006" key="3">
    <source>
        <dbReference type="Google" id="ProtNLM"/>
    </source>
</evidence>
<keyword evidence="2" id="KW-1185">Reference proteome</keyword>
<dbReference type="AlphaFoldDB" id="A0A3B0ABE7"/>